<keyword evidence="7 9" id="KW-0408">Iron</keyword>
<gene>
    <name evidence="10" type="ORF">WOLCODRAFT_147202</name>
</gene>
<dbReference type="PRINTS" id="PR00465">
    <property type="entry name" value="EP450IV"/>
</dbReference>
<dbReference type="Proteomes" id="UP000218811">
    <property type="component" value="Unassembled WGS sequence"/>
</dbReference>
<evidence type="ECO:0000256" key="1">
    <source>
        <dbReference type="ARBA" id="ARBA00001971"/>
    </source>
</evidence>
<dbReference type="GO" id="GO:0020037">
    <property type="term" value="F:heme binding"/>
    <property type="evidence" value="ECO:0007669"/>
    <property type="project" value="InterPro"/>
</dbReference>
<dbReference type="PANTHER" id="PTHR24305:SF166">
    <property type="entry name" value="CYTOCHROME P450 12A4, MITOCHONDRIAL-RELATED"/>
    <property type="match status" value="1"/>
</dbReference>
<comment type="similarity">
    <text evidence="3">Belongs to the cytochrome P450 family.</text>
</comment>
<feature type="binding site" description="axial binding residue" evidence="9">
    <location>
        <position position="402"/>
    </location>
    <ligand>
        <name>heme</name>
        <dbReference type="ChEBI" id="CHEBI:30413"/>
    </ligand>
    <ligandPart>
        <name>Fe</name>
        <dbReference type="ChEBI" id="CHEBI:18248"/>
    </ligandPart>
</feature>
<evidence type="ECO:0000256" key="2">
    <source>
        <dbReference type="ARBA" id="ARBA00005179"/>
    </source>
</evidence>
<keyword evidence="8" id="KW-0503">Monooxygenase</keyword>
<evidence type="ECO:0000256" key="6">
    <source>
        <dbReference type="ARBA" id="ARBA00023002"/>
    </source>
</evidence>
<name>A0A2H3J615_WOLCO</name>
<dbReference type="GO" id="GO:0004497">
    <property type="term" value="F:monooxygenase activity"/>
    <property type="evidence" value="ECO:0007669"/>
    <property type="project" value="UniProtKB-KW"/>
</dbReference>
<keyword evidence="4 9" id="KW-0349">Heme</keyword>
<dbReference type="OrthoDB" id="1470350at2759"/>
<sequence>MLYISDPAALDTILLKDPANFEEGSSYMNANILMFGPGISSVSGEQHRKQRRMLTSAFSATQMREALPTIRETAARLHTALASRVSDTPREVDILGWLSRTTLENIGQAGLGYSFDSLIEDERDEFGKIVNMVFPTIQEMFVFRPFLPYIFSFGTPGLRRRLVESLWFIGLIKRLQNVADAMDTMSSYIYRAKISTLYQNKDFRDYVMGNKNIMSTLLRATTDTSGSVGMSDAEVISQISIVIAAAVDTTATTLSRILQLLAQYEDYQERLRTELQAYKLDELTYDELIKIPLMDAMYKETLRLYPAANQLTREVQKDTVLPLHQPINGQDGRTITEIPVPAGSEVIVGILGCNTSRYIWGDDALEWKPERWLSPLPDSVINAPIPGVYSSLMTFVGGKRSCVGLKFAELSIKILLATLIPHFTFGLTGKPIVWNLATVLYPTMDEDSVKPEMLLTVAKSRQASGNDKASK</sequence>
<dbReference type="Gene3D" id="1.10.630.10">
    <property type="entry name" value="Cytochrome P450"/>
    <property type="match status" value="1"/>
</dbReference>
<evidence type="ECO:0000313" key="10">
    <source>
        <dbReference type="EMBL" id="PCH33098.1"/>
    </source>
</evidence>
<dbReference type="GO" id="GO:0016705">
    <property type="term" value="F:oxidoreductase activity, acting on paired donors, with incorporation or reduction of molecular oxygen"/>
    <property type="evidence" value="ECO:0007669"/>
    <property type="project" value="InterPro"/>
</dbReference>
<organism evidence="10 11">
    <name type="scientific">Wolfiporia cocos (strain MD-104)</name>
    <name type="common">Brown rot fungus</name>
    <dbReference type="NCBI Taxonomy" id="742152"/>
    <lineage>
        <taxon>Eukaryota</taxon>
        <taxon>Fungi</taxon>
        <taxon>Dikarya</taxon>
        <taxon>Basidiomycota</taxon>
        <taxon>Agaricomycotina</taxon>
        <taxon>Agaricomycetes</taxon>
        <taxon>Polyporales</taxon>
        <taxon>Phaeolaceae</taxon>
        <taxon>Wolfiporia</taxon>
    </lineage>
</organism>
<dbReference type="InterPro" id="IPR036396">
    <property type="entry name" value="Cyt_P450_sf"/>
</dbReference>
<protein>
    <recommendedName>
        <fullName evidence="12">Cytochrome P450</fullName>
    </recommendedName>
</protein>
<accession>A0A2H3J615</accession>
<comment type="cofactor">
    <cofactor evidence="1 9">
        <name>heme</name>
        <dbReference type="ChEBI" id="CHEBI:30413"/>
    </cofactor>
</comment>
<dbReference type="PRINTS" id="PR00385">
    <property type="entry name" value="P450"/>
</dbReference>
<keyword evidence="5 9" id="KW-0479">Metal-binding</keyword>
<evidence type="ECO:0000313" key="11">
    <source>
        <dbReference type="Proteomes" id="UP000218811"/>
    </source>
</evidence>
<keyword evidence="6" id="KW-0560">Oxidoreductase</keyword>
<dbReference type="Pfam" id="PF00067">
    <property type="entry name" value="p450"/>
    <property type="match status" value="1"/>
</dbReference>
<comment type="pathway">
    <text evidence="2">Secondary metabolite biosynthesis.</text>
</comment>
<dbReference type="PANTHER" id="PTHR24305">
    <property type="entry name" value="CYTOCHROME P450"/>
    <property type="match status" value="1"/>
</dbReference>
<evidence type="ECO:0000256" key="8">
    <source>
        <dbReference type="ARBA" id="ARBA00023033"/>
    </source>
</evidence>
<evidence type="ECO:0000256" key="5">
    <source>
        <dbReference type="ARBA" id="ARBA00022723"/>
    </source>
</evidence>
<dbReference type="EMBL" id="KB467831">
    <property type="protein sequence ID" value="PCH33098.1"/>
    <property type="molecule type" value="Genomic_DNA"/>
</dbReference>
<evidence type="ECO:0000256" key="9">
    <source>
        <dbReference type="PIRSR" id="PIRSR602403-1"/>
    </source>
</evidence>
<dbReference type="InterPro" id="IPR050121">
    <property type="entry name" value="Cytochrome_P450_monoxygenase"/>
</dbReference>
<proteinExistence type="inferred from homology"/>
<keyword evidence="11" id="KW-1185">Reference proteome</keyword>
<dbReference type="AlphaFoldDB" id="A0A2H3J615"/>
<evidence type="ECO:0000256" key="7">
    <source>
        <dbReference type="ARBA" id="ARBA00023004"/>
    </source>
</evidence>
<reference evidence="10 11" key="1">
    <citation type="journal article" date="2012" name="Science">
        <title>The Paleozoic origin of enzymatic lignin decomposition reconstructed from 31 fungal genomes.</title>
        <authorList>
            <person name="Floudas D."/>
            <person name="Binder M."/>
            <person name="Riley R."/>
            <person name="Barry K."/>
            <person name="Blanchette R.A."/>
            <person name="Henrissat B."/>
            <person name="Martinez A.T."/>
            <person name="Otillar R."/>
            <person name="Spatafora J.W."/>
            <person name="Yadav J.S."/>
            <person name="Aerts A."/>
            <person name="Benoit I."/>
            <person name="Boyd A."/>
            <person name="Carlson A."/>
            <person name="Copeland A."/>
            <person name="Coutinho P.M."/>
            <person name="de Vries R.P."/>
            <person name="Ferreira P."/>
            <person name="Findley K."/>
            <person name="Foster B."/>
            <person name="Gaskell J."/>
            <person name="Glotzer D."/>
            <person name="Gorecki P."/>
            <person name="Heitman J."/>
            <person name="Hesse C."/>
            <person name="Hori C."/>
            <person name="Igarashi K."/>
            <person name="Jurgens J.A."/>
            <person name="Kallen N."/>
            <person name="Kersten P."/>
            <person name="Kohler A."/>
            <person name="Kuees U."/>
            <person name="Kumar T.K.A."/>
            <person name="Kuo A."/>
            <person name="LaButti K."/>
            <person name="Larrondo L.F."/>
            <person name="Lindquist E."/>
            <person name="Ling A."/>
            <person name="Lombard V."/>
            <person name="Lucas S."/>
            <person name="Lundell T."/>
            <person name="Martin R."/>
            <person name="McLaughlin D.J."/>
            <person name="Morgenstern I."/>
            <person name="Morin E."/>
            <person name="Murat C."/>
            <person name="Nagy L.G."/>
            <person name="Nolan M."/>
            <person name="Ohm R.A."/>
            <person name="Patyshakuliyeva A."/>
            <person name="Rokas A."/>
            <person name="Ruiz-Duenas F.J."/>
            <person name="Sabat G."/>
            <person name="Salamov A."/>
            <person name="Samejima M."/>
            <person name="Schmutz J."/>
            <person name="Slot J.C."/>
            <person name="St John F."/>
            <person name="Stenlid J."/>
            <person name="Sun H."/>
            <person name="Sun S."/>
            <person name="Syed K."/>
            <person name="Tsang A."/>
            <person name="Wiebenga A."/>
            <person name="Young D."/>
            <person name="Pisabarro A."/>
            <person name="Eastwood D.C."/>
            <person name="Martin F."/>
            <person name="Cullen D."/>
            <person name="Grigoriev I.V."/>
            <person name="Hibbett D.S."/>
        </authorList>
    </citation>
    <scope>NUCLEOTIDE SEQUENCE [LARGE SCALE GENOMIC DNA]</scope>
    <source>
        <strain evidence="10 11">MD-104</strain>
    </source>
</reference>
<dbReference type="STRING" id="742152.A0A2H3J615"/>
<evidence type="ECO:0000256" key="4">
    <source>
        <dbReference type="ARBA" id="ARBA00022617"/>
    </source>
</evidence>
<evidence type="ECO:0000256" key="3">
    <source>
        <dbReference type="ARBA" id="ARBA00010617"/>
    </source>
</evidence>
<evidence type="ECO:0008006" key="12">
    <source>
        <dbReference type="Google" id="ProtNLM"/>
    </source>
</evidence>
<dbReference type="GO" id="GO:0005506">
    <property type="term" value="F:iron ion binding"/>
    <property type="evidence" value="ECO:0007669"/>
    <property type="project" value="InterPro"/>
</dbReference>
<dbReference type="InterPro" id="IPR002403">
    <property type="entry name" value="Cyt_P450_E_grp-IV"/>
</dbReference>
<dbReference type="SUPFAM" id="SSF48264">
    <property type="entry name" value="Cytochrome P450"/>
    <property type="match status" value="1"/>
</dbReference>
<dbReference type="InterPro" id="IPR001128">
    <property type="entry name" value="Cyt_P450"/>
</dbReference>